<name>A0A5R9L643_9BACT</name>
<evidence type="ECO:0000313" key="1">
    <source>
        <dbReference type="EMBL" id="TLV03859.1"/>
    </source>
</evidence>
<dbReference type="Proteomes" id="UP000306402">
    <property type="component" value="Unassembled WGS sequence"/>
</dbReference>
<protein>
    <recommendedName>
        <fullName evidence="3">DKNYY domain-containing protein</fullName>
    </recommendedName>
</protein>
<dbReference type="Pfam" id="PF13644">
    <property type="entry name" value="DKNYY"/>
    <property type="match status" value="1"/>
</dbReference>
<proteinExistence type="predicted"/>
<accession>A0A5R9L643</accession>
<organism evidence="1 2">
    <name type="scientific">Dyadobacter luticola</name>
    <dbReference type="NCBI Taxonomy" id="1979387"/>
    <lineage>
        <taxon>Bacteria</taxon>
        <taxon>Pseudomonadati</taxon>
        <taxon>Bacteroidota</taxon>
        <taxon>Cytophagia</taxon>
        <taxon>Cytophagales</taxon>
        <taxon>Spirosomataceae</taxon>
        <taxon>Dyadobacter</taxon>
    </lineage>
</organism>
<evidence type="ECO:0008006" key="3">
    <source>
        <dbReference type="Google" id="ProtNLM"/>
    </source>
</evidence>
<gene>
    <name evidence="1" type="ORF">FEN17_09770</name>
</gene>
<keyword evidence="2" id="KW-1185">Reference proteome</keyword>
<sequence length="297" mass="33208">MTAKKCFATMSLLSIFQIFFSCSDKKPGVTAAAGYYFYDEKWHYYGGFSNASYLEISGADTASFEKLDGTFPLATYARDKNLAYYNGKAIPGAIGKSFSRIKGYLSKDEAHVFYLSSMLSDDPTHFEIVDENVSRDSRHVFWGDHVISKDPVRFKPIGKSAGLSYYTDSKGVIANSNRLSGADANTFQILSHGYSKDKSNVFLIDGVELKTINEADPATFKVLNAYYSLDAKYVFWNGLILENADPASFRILNEEVHCGADHQLAYHRNVFIPNADPASFPKNKPCKYCTDEKVVFE</sequence>
<comment type="caution">
    <text evidence="1">The sequence shown here is derived from an EMBL/GenBank/DDBJ whole genome shotgun (WGS) entry which is preliminary data.</text>
</comment>
<evidence type="ECO:0000313" key="2">
    <source>
        <dbReference type="Proteomes" id="UP000306402"/>
    </source>
</evidence>
<dbReference type="EMBL" id="VCEJ01000002">
    <property type="protein sequence ID" value="TLV03859.1"/>
    <property type="molecule type" value="Genomic_DNA"/>
</dbReference>
<dbReference type="AlphaFoldDB" id="A0A5R9L643"/>
<dbReference type="PROSITE" id="PS51257">
    <property type="entry name" value="PROKAR_LIPOPROTEIN"/>
    <property type="match status" value="1"/>
</dbReference>
<dbReference type="InterPro" id="IPR027375">
    <property type="entry name" value="DKNYY"/>
</dbReference>
<reference evidence="1 2" key="1">
    <citation type="submission" date="2019-05" db="EMBL/GenBank/DDBJ databases">
        <authorList>
            <person name="Qu J.-H."/>
        </authorList>
    </citation>
    <scope>NUCLEOTIDE SEQUENCE [LARGE SCALE GENOMIC DNA]</scope>
    <source>
        <strain evidence="1 2">T17</strain>
    </source>
</reference>
<dbReference type="RefSeq" id="WP_138365068.1">
    <property type="nucleotide sequence ID" value="NZ_VCEJ01000002.1"/>
</dbReference>
<dbReference type="OrthoDB" id="1318779at2"/>